<reference evidence="2 3" key="1">
    <citation type="submission" date="2019-03" db="EMBL/GenBank/DDBJ databases">
        <title>Deep-cultivation of Planctomycetes and their phenomic and genomic characterization uncovers novel biology.</title>
        <authorList>
            <person name="Wiegand S."/>
            <person name="Jogler M."/>
            <person name="Boedeker C."/>
            <person name="Pinto D."/>
            <person name="Vollmers J."/>
            <person name="Rivas-Marin E."/>
            <person name="Kohn T."/>
            <person name="Peeters S.H."/>
            <person name="Heuer A."/>
            <person name="Rast P."/>
            <person name="Oberbeckmann S."/>
            <person name="Bunk B."/>
            <person name="Jeske O."/>
            <person name="Meyerdierks A."/>
            <person name="Storesund J.E."/>
            <person name="Kallscheuer N."/>
            <person name="Luecker S."/>
            <person name="Lage O.M."/>
            <person name="Pohl T."/>
            <person name="Merkel B.J."/>
            <person name="Hornburger P."/>
            <person name="Mueller R.-W."/>
            <person name="Bruemmer F."/>
            <person name="Labrenz M."/>
            <person name="Spormann A.M."/>
            <person name="Op den Camp H."/>
            <person name="Overmann J."/>
            <person name="Amann R."/>
            <person name="Jetten M.S.M."/>
            <person name="Mascher T."/>
            <person name="Medema M.H."/>
            <person name="Devos D.P."/>
            <person name="Kaster A.-K."/>
            <person name="Ovreas L."/>
            <person name="Rohde M."/>
            <person name="Galperin M.Y."/>
            <person name="Jogler C."/>
        </authorList>
    </citation>
    <scope>NUCLEOTIDE SEQUENCE [LARGE SCALE GENOMIC DNA]</scope>
    <source>
        <strain evidence="2 3">Enr13</strain>
    </source>
</reference>
<dbReference type="KEGG" id="snep:Enr13x_58410"/>
<dbReference type="InterPro" id="IPR011990">
    <property type="entry name" value="TPR-like_helical_dom_sf"/>
</dbReference>
<name>A0A518HYS9_9BACT</name>
<dbReference type="AlphaFoldDB" id="A0A518HYS9"/>
<dbReference type="EMBL" id="CP037423">
    <property type="protein sequence ID" value="QDV45937.1"/>
    <property type="molecule type" value="Genomic_DNA"/>
</dbReference>
<evidence type="ECO:0008006" key="4">
    <source>
        <dbReference type="Google" id="ProtNLM"/>
    </source>
</evidence>
<evidence type="ECO:0000313" key="2">
    <source>
        <dbReference type="EMBL" id="QDV45937.1"/>
    </source>
</evidence>
<dbReference type="SUPFAM" id="SSF48452">
    <property type="entry name" value="TPR-like"/>
    <property type="match status" value="1"/>
</dbReference>
<accession>A0A518HYS9</accession>
<gene>
    <name evidence="2" type="ORF">Enr13x_58410</name>
</gene>
<keyword evidence="3" id="KW-1185">Reference proteome</keyword>
<dbReference type="Gene3D" id="1.25.40.10">
    <property type="entry name" value="Tetratricopeptide repeat domain"/>
    <property type="match status" value="1"/>
</dbReference>
<feature type="signal peptide" evidence="1">
    <location>
        <begin position="1"/>
        <end position="27"/>
    </location>
</feature>
<proteinExistence type="predicted"/>
<evidence type="ECO:0000313" key="3">
    <source>
        <dbReference type="Proteomes" id="UP000319004"/>
    </source>
</evidence>
<dbReference type="RefSeq" id="WP_231743821.1">
    <property type="nucleotide sequence ID" value="NZ_CP037423.1"/>
</dbReference>
<organism evidence="2 3">
    <name type="scientific">Stieleria neptunia</name>
    <dbReference type="NCBI Taxonomy" id="2527979"/>
    <lineage>
        <taxon>Bacteria</taxon>
        <taxon>Pseudomonadati</taxon>
        <taxon>Planctomycetota</taxon>
        <taxon>Planctomycetia</taxon>
        <taxon>Pirellulales</taxon>
        <taxon>Pirellulaceae</taxon>
        <taxon>Stieleria</taxon>
    </lineage>
</organism>
<keyword evidence="1" id="KW-0732">Signal</keyword>
<feature type="chain" id="PRO_5022222164" description="Tetratricopeptide repeat protein" evidence="1">
    <location>
        <begin position="28"/>
        <end position="346"/>
    </location>
</feature>
<evidence type="ECO:0000256" key="1">
    <source>
        <dbReference type="SAM" id="SignalP"/>
    </source>
</evidence>
<dbReference type="Proteomes" id="UP000319004">
    <property type="component" value="Chromosome"/>
</dbReference>
<protein>
    <recommendedName>
        <fullName evidence="4">Tetratricopeptide repeat protein</fullName>
    </recommendedName>
</protein>
<sequence precursor="true">MTHPRLLCLSVVAAVFSFGLMIEDAQAQLDRVYTYDSGTASSGTITTVTKNGIQLKVGANTKNFSEDEIRKVAFQGDPPPLARAREFAIDGQYEQALDELKALDFNTLSRELIKVDAAYYRFLSRAKLALAGQGDRKAATAEGISFATSNRDSFHFYSVAKLLGDLALAQKQHAKALQFYGALAQAPSTESKIQSRYLIGVTMLEQDDIPGAEKAFSDVASVEVNSTSALRLKTLAKAGQAVALAKGGKGKQGLELADKLISELNPTDIEMSAKIYNAQGASYEAAGDIEGAILAYLHTHLMFSGQPDAHATALSRLVELWPKVGRTERAAEARQELQTRYPGFVN</sequence>